<keyword evidence="6 14" id="KW-0808">Transferase</keyword>
<dbReference type="InterPro" id="IPR036890">
    <property type="entry name" value="HATPase_C_sf"/>
</dbReference>
<dbReference type="EC" id="2.7.13.3" evidence="3"/>
<keyword evidence="11" id="KW-0812">Transmembrane</keyword>
<dbReference type="Gene3D" id="6.10.340.10">
    <property type="match status" value="1"/>
</dbReference>
<keyword evidence="7" id="KW-0547">Nucleotide-binding</keyword>
<dbReference type="GO" id="GO:0005524">
    <property type="term" value="F:ATP binding"/>
    <property type="evidence" value="ECO:0007669"/>
    <property type="project" value="UniProtKB-KW"/>
</dbReference>
<dbReference type="GO" id="GO:0005886">
    <property type="term" value="C:plasma membrane"/>
    <property type="evidence" value="ECO:0007669"/>
    <property type="project" value="UniProtKB-SubCell"/>
</dbReference>
<sequence>MCSQRTISRHRLGTSLFARIYATFVVAVLGFAALVGLLVWIAASSWNEQRVLELVERARASGQPLAQALLNHDEAGLQTTVEALEQQLEAHVAVLPRLRGRRLGEPLGASRGRDGRPQFHEHPLTKTEIHQLRQGHPLVRRPGLGPPSIALALFERGFEVSDSLEDVDFAEPEADTRPKQRALDREHGRLIAVVTIDPKHSPLRRLLSVGVLLLLALAGGAWPLARSLTSRLDKLERSTRALADGELSHRAEIANEPHDEVDRLAVSFNEMADRLDALMTGQRTLLANVSHELRTPIARTKVLVEILAERIEQIQAAEQRDEGIDPEHLARLERGFTEMQEDLDEVEALIKDLLTSGRLELGRDGSLALEPVELADLCAAAAARFAATVECEQGIELQGDRMLLERLLKNLLANARRACPDGSVVIRGERDGAGKIVIEVEDDGPGVPPDQRTKIFEPFARLDAARARDQGGVGLGLYLCRQIAQAHGGSIWAEPRRDGNSGARFVCVL</sequence>
<dbReference type="CDD" id="cd00075">
    <property type="entry name" value="HATPase"/>
    <property type="match status" value="1"/>
</dbReference>
<dbReference type="Pfam" id="PF02518">
    <property type="entry name" value="HATPase_c"/>
    <property type="match status" value="1"/>
</dbReference>
<dbReference type="InterPro" id="IPR050980">
    <property type="entry name" value="2C_sensor_his_kinase"/>
</dbReference>
<dbReference type="PRINTS" id="PR00344">
    <property type="entry name" value="BCTRLSENSOR"/>
</dbReference>
<dbReference type="Gene3D" id="3.30.565.10">
    <property type="entry name" value="Histidine kinase-like ATPase, C-terminal domain"/>
    <property type="match status" value="1"/>
</dbReference>
<keyword evidence="5" id="KW-0597">Phosphoprotein</keyword>
<evidence type="ECO:0000256" key="4">
    <source>
        <dbReference type="ARBA" id="ARBA00022475"/>
    </source>
</evidence>
<proteinExistence type="predicted"/>
<dbReference type="PANTHER" id="PTHR44936:SF10">
    <property type="entry name" value="SENSOR PROTEIN RSTB"/>
    <property type="match status" value="1"/>
</dbReference>
<keyword evidence="11" id="KW-0472">Membrane</keyword>
<evidence type="ECO:0000256" key="10">
    <source>
        <dbReference type="SAM" id="Coils"/>
    </source>
</evidence>
<dbReference type="Pfam" id="PF00512">
    <property type="entry name" value="HisKA"/>
    <property type="match status" value="1"/>
</dbReference>
<dbReference type="PROSITE" id="PS50885">
    <property type="entry name" value="HAMP"/>
    <property type="match status" value="1"/>
</dbReference>
<evidence type="ECO:0000256" key="2">
    <source>
        <dbReference type="ARBA" id="ARBA00004651"/>
    </source>
</evidence>
<dbReference type="InterPro" id="IPR004358">
    <property type="entry name" value="Sig_transdc_His_kin-like_C"/>
</dbReference>
<feature type="domain" description="Histidine kinase" evidence="12">
    <location>
        <begin position="288"/>
        <end position="509"/>
    </location>
</feature>
<dbReference type="AlphaFoldDB" id="A0A2S9XW95"/>
<keyword evidence="10" id="KW-0175">Coiled coil</keyword>
<evidence type="ECO:0000256" key="7">
    <source>
        <dbReference type="ARBA" id="ARBA00022741"/>
    </source>
</evidence>
<dbReference type="SUPFAM" id="SSF158472">
    <property type="entry name" value="HAMP domain-like"/>
    <property type="match status" value="1"/>
</dbReference>
<comment type="subcellular location">
    <subcellularLocation>
        <location evidence="2">Cell membrane</location>
        <topology evidence="2">Multi-pass membrane protein</topology>
    </subcellularLocation>
</comment>
<dbReference type="RefSeq" id="WP_106093570.1">
    <property type="nucleotide sequence ID" value="NZ_PVNL01000131.1"/>
</dbReference>
<accession>A0A2S9XW95</accession>
<dbReference type="Proteomes" id="UP000238823">
    <property type="component" value="Unassembled WGS sequence"/>
</dbReference>
<dbReference type="PROSITE" id="PS50109">
    <property type="entry name" value="HIS_KIN"/>
    <property type="match status" value="1"/>
</dbReference>
<keyword evidence="11" id="KW-1133">Transmembrane helix</keyword>
<dbReference type="SMART" id="SM00304">
    <property type="entry name" value="HAMP"/>
    <property type="match status" value="1"/>
</dbReference>
<organism evidence="14 15">
    <name type="scientific">Enhygromyxa salina</name>
    <dbReference type="NCBI Taxonomy" id="215803"/>
    <lineage>
        <taxon>Bacteria</taxon>
        <taxon>Pseudomonadati</taxon>
        <taxon>Myxococcota</taxon>
        <taxon>Polyangia</taxon>
        <taxon>Nannocystales</taxon>
        <taxon>Nannocystaceae</taxon>
        <taxon>Enhygromyxa</taxon>
    </lineage>
</organism>
<keyword evidence="8" id="KW-0418">Kinase</keyword>
<dbReference type="SUPFAM" id="SSF47384">
    <property type="entry name" value="Homodimeric domain of signal transducing histidine kinase"/>
    <property type="match status" value="1"/>
</dbReference>
<dbReference type="SMART" id="SM00387">
    <property type="entry name" value="HATPase_c"/>
    <property type="match status" value="1"/>
</dbReference>
<dbReference type="SUPFAM" id="SSF55874">
    <property type="entry name" value="ATPase domain of HSP90 chaperone/DNA topoisomerase II/histidine kinase"/>
    <property type="match status" value="1"/>
</dbReference>
<reference evidence="14 15" key="1">
    <citation type="submission" date="2018-03" db="EMBL/GenBank/DDBJ databases">
        <title>Draft Genome Sequences of the Obligatory Marine Myxobacteria Enhygromyxa salina SWB007.</title>
        <authorList>
            <person name="Poehlein A."/>
            <person name="Moghaddam J.A."/>
            <person name="Harms H."/>
            <person name="Alanjari M."/>
            <person name="Koenig G.M."/>
            <person name="Daniel R."/>
            <person name="Schaeberle T.F."/>
        </authorList>
    </citation>
    <scope>NUCLEOTIDE SEQUENCE [LARGE SCALE GENOMIC DNA]</scope>
    <source>
        <strain evidence="14 15">SWB007</strain>
    </source>
</reference>
<dbReference type="Gene3D" id="1.10.287.130">
    <property type="match status" value="1"/>
</dbReference>
<feature type="transmembrane region" description="Helical" evidence="11">
    <location>
        <begin position="20"/>
        <end position="43"/>
    </location>
</feature>
<keyword evidence="9" id="KW-0067">ATP-binding</keyword>
<dbReference type="Pfam" id="PF00672">
    <property type="entry name" value="HAMP"/>
    <property type="match status" value="1"/>
</dbReference>
<evidence type="ECO:0000256" key="8">
    <source>
        <dbReference type="ARBA" id="ARBA00022777"/>
    </source>
</evidence>
<dbReference type="OrthoDB" id="9815202at2"/>
<evidence type="ECO:0000259" key="13">
    <source>
        <dbReference type="PROSITE" id="PS50885"/>
    </source>
</evidence>
<dbReference type="CDD" id="cd06225">
    <property type="entry name" value="HAMP"/>
    <property type="match status" value="1"/>
</dbReference>
<dbReference type="CDD" id="cd00082">
    <property type="entry name" value="HisKA"/>
    <property type="match status" value="1"/>
</dbReference>
<evidence type="ECO:0000256" key="9">
    <source>
        <dbReference type="ARBA" id="ARBA00022840"/>
    </source>
</evidence>
<dbReference type="GO" id="GO:0000155">
    <property type="term" value="F:phosphorelay sensor kinase activity"/>
    <property type="evidence" value="ECO:0007669"/>
    <property type="project" value="InterPro"/>
</dbReference>
<protein>
    <recommendedName>
        <fullName evidence="3">histidine kinase</fullName>
        <ecNumber evidence="3">2.7.13.3</ecNumber>
    </recommendedName>
</protein>
<evidence type="ECO:0000313" key="15">
    <source>
        <dbReference type="Proteomes" id="UP000238823"/>
    </source>
</evidence>
<gene>
    <name evidence="14" type="primary">rstB</name>
    <name evidence="14" type="ORF">ENSA7_67470</name>
</gene>
<keyword evidence="4" id="KW-1003">Cell membrane</keyword>
<comment type="catalytic activity">
    <reaction evidence="1">
        <text>ATP + protein L-histidine = ADP + protein N-phospho-L-histidine.</text>
        <dbReference type="EC" id="2.7.13.3"/>
    </reaction>
</comment>
<dbReference type="InterPro" id="IPR036097">
    <property type="entry name" value="HisK_dim/P_sf"/>
</dbReference>
<evidence type="ECO:0000256" key="11">
    <source>
        <dbReference type="SAM" id="Phobius"/>
    </source>
</evidence>
<evidence type="ECO:0000313" key="14">
    <source>
        <dbReference type="EMBL" id="PRP97135.1"/>
    </source>
</evidence>
<evidence type="ECO:0000259" key="12">
    <source>
        <dbReference type="PROSITE" id="PS50109"/>
    </source>
</evidence>
<evidence type="ECO:0000256" key="5">
    <source>
        <dbReference type="ARBA" id="ARBA00022553"/>
    </source>
</evidence>
<dbReference type="PANTHER" id="PTHR44936">
    <property type="entry name" value="SENSOR PROTEIN CREC"/>
    <property type="match status" value="1"/>
</dbReference>
<dbReference type="InterPro" id="IPR003661">
    <property type="entry name" value="HisK_dim/P_dom"/>
</dbReference>
<evidence type="ECO:0000256" key="6">
    <source>
        <dbReference type="ARBA" id="ARBA00022679"/>
    </source>
</evidence>
<name>A0A2S9XW95_9BACT</name>
<dbReference type="InterPro" id="IPR003660">
    <property type="entry name" value="HAMP_dom"/>
</dbReference>
<feature type="coiled-coil region" evidence="10">
    <location>
        <begin position="329"/>
        <end position="356"/>
    </location>
</feature>
<dbReference type="EMBL" id="PVNL01000131">
    <property type="protein sequence ID" value="PRP97135.1"/>
    <property type="molecule type" value="Genomic_DNA"/>
</dbReference>
<feature type="domain" description="HAMP" evidence="13">
    <location>
        <begin position="226"/>
        <end position="280"/>
    </location>
</feature>
<evidence type="ECO:0000256" key="3">
    <source>
        <dbReference type="ARBA" id="ARBA00012438"/>
    </source>
</evidence>
<dbReference type="InterPro" id="IPR005467">
    <property type="entry name" value="His_kinase_dom"/>
</dbReference>
<comment type="caution">
    <text evidence="14">The sequence shown here is derived from an EMBL/GenBank/DDBJ whole genome shotgun (WGS) entry which is preliminary data.</text>
</comment>
<dbReference type="InterPro" id="IPR003594">
    <property type="entry name" value="HATPase_dom"/>
</dbReference>
<evidence type="ECO:0000256" key="1">
    <source>
        <dbReference type="ARBA" id="ARBA00000085"/>
    </source>
</evidence>
<dbReference type="SMART" id="SM00388">
    <property type="entry name" value="HisKA"/>
    <property type="match status" value="1"/>
</dbReference>